<evidence type="ECO:0008006" key="3">
    <source>
        <dbReference type="Google" id="ProtNLM"/>
    </source>
</evidence>
<reference evidence="1 2" key="1">
    <citation type="journal article" date="2015" name="Stand. Genomic Sci.">
        <title>Genomic Encyclopedia of Bacterial and Archaeal Type Strains, Phase III: the genomes of soil and plant-associated and newly described type strains.</title>
        <authorList>
            <person name="Whitman W.B."/>
            <person name="Woyke T."/>
            <person name="Klenk H.P."/>
            <person name="Zhou Y."/>
            <person name="Lilburn T.G."/>
            <person name="Beck B.J."/>
            <person name="De Vos P."/>
            <person name="Vandamme P."/>
            <person name="Eisen J.A."/>
            <person name="Garrity G."/>
            <person name="Hugenholtz P."/>
            <person name="Kyrpides N.C."/>
        </authorList>
    </citation>
    <scope>NUCLEOTIDE SEQUENCE [LARGE SCALE GENOMIC DNA]</scope>
    <source>
        <strain evidence="1 2">CV2</strain>
    </source>
</reference>
<dbReference type="EMBL" id="SGWW01000003">
    <property type="protein sequence ID" value="RZS56450.1"/>
    <property type="molecule type" value="Genomic_DNA"/>
</dbReference>
<organism evidence="1 2">
    <name type="scientific">Microcella putealis</name>
    <dbReference type="NCBI Taxonomy" id="337005"/>
    <lineage>
        <taxon>Bacteria</taxon>
        <taxon>Bacillati</taxon>
        <taxon>Actinomycetota</taxon>
        <taxon>Actinomycetes</taxon>
        <taxon>Micrococcales</taxon>
        <taxon>Microbacteriaceae</taxon>
        <taxon>Microcella</taxon>
    </lineage>
</organism>
<proteinExistence type="predicted"/>
<dbReference type="AlphaFoldDB" id="A0A4V2EWL9"/>
<dbReference type="Proteomes" id="UP000293519">
    <property type="component" value="Unassembled WGS sequence"/>
</dbReference>
<keyword evidence="2" id="KW-1185">Reference proteome</keyword>
<evidence type="ECO:0000313" key="1">
    <source>
        <dbReference type="EMBL" id="RZS56450.1"/>
    </source>
</evidence>
<gene>
    <name evidence="1" type="ORF">EV141_1914</name>
</gene>
<protein>
    <recommendedName>
        <fullName evidence="3">Tfp pilus assembly protein PilX</fullName>
    </recommendedName>
</protein>
<dbReference type="RefSeq" id="WP_241969198.1">
    <property type="nucleotide sequence ID" value="NZ_SGWW01000003.1"/>
</dbReference>
<comment type="caution">
    <text evidence="1">The sequence shown here is derived from an EMBL/GenBank/DDBJ whole genome shotgun (WGS) entry which is preliminary data.</text>
</comment>
<sequence>MSLVIVISVGAVLTIFVTIMMSYGLAAYGKSASDQRWNAAMAAAYAGIEEYQSRLANEPAYLRYGNPASAFSAGSVVQLPPDDNPAFGLGETGTWATIPGSNGDSEFRYEVDNSEYATTGNLRIRSTGRVGDATRTIVADLRQQGFIDFLYFTDLEMQDTNLSGAATSCERYHWLNPRPTSCSNIAFGNRDVLNGPVHSNDTIRACGTEFNGTVTTANPSTPRVLARTSAGAGCGSQGNPRFTLPGYPAFAPQLELPQTNTQMRREVRSDLPIDVPRPGCLYTGPTKITLHSNGEITVYSPWTRATRIAGQPATTGSAPSACGDISRITTGSGHRFTPPENNLIYVQNVPSVNTDPNFWRSDQRPAGLNCTGAGNNSVEGGGSVVGNGIGYPIRFEQLPRLQANSYQCRVGDVFVEGSMSGKITIAAENFIYITGNIAYRDSQEDILGLVGNNSIFVWNPVNSSGQALLSDVNRRIDAAMLSVERTIQVQNFYRGGDRGDLIVNGAMGQKFRGIVRQGTATVANGGYDKEYNYDPRLRYTAPPKFLSPVTTTYGINVWIETERAFNADGSAR</sequence>
<accession>A0A4V2EWL9</accession>
<evidence type="ECO:0000313" key="2">
    <source>
        <dbReference type="Proteomes" id="UP000293519"/>
    </source>
</evidence>
<name>A0A4V2EWL9_9MICO</name>